<dbReference type="InterPro" id="IPR000889">
    <property type="entry name" value="Glutathione_peroxidase"/>
</dbReference>
<protein>
    <recommendedName>
        <fullName evidence="6">Glutathione peroxidase</fullName>
    </recommendedName>
</protein>
<dbReference type="PANTHER" id="PTHR11592">
    <property type="entry name" value="GLUTATHIONE PEROXIDASE"/>
    <property type="match status" value="1"/>
</dbReference>
<evidence type="ECO:0008006" key="6">
    <source>
        <dbReference type="Google" id="ProtNLM"/>
    </source>
</evidence>
<evidence type="ECO:0000256" key="2">
    <source>
        <dbReference type="ARBA" id="ARBA00022559"/>
    </source>
</evidence>
<dbReference type="GO" id="GO:0004601">
    <property type="term" value="F:peroxidase activity"/>
    <property type="evidence" value="ECO:0000318"/>
    <property type="project" value="GO_Central"/>
</dbReference>
<dbReference type="Pfam" id="PF00255">
    <property type="entry name" value="GSHPx"/>
    <property type="match status" value="1"/>
</dbReference>
<dbReference type="SUPFAM" id="SSF52833">
    <property type="entry name" value="Thioredoxin-like"/>
    <property type="match status" value="1"/>
</dbReference>
<dbReference type="InParanoid" id="A0A2K3DG63"/>
<dbReference type="CDD" id="cd00340">
    <property type="entry name" value="GSH_Peroxidase"/>
    <property type="match status" value="1"/>
</dbReference>
<keyword evidence="2" id="KW-0575">Peroxidase</keyword>
<dbReference type="KEGG" id="cre:CHLRE_08g358525v5"/>
<name>A0A2K3DG63_CHLRE</name>
<dbReference type="OrthoDB" id="446890at2759"/>
<evidence type="ECO:0000313" key="4">
    <source>
        <dbReference type="EMBL" id="PNW79518.1"/>
    </source>
</evidence>
<gene>
    <name evidence="4" type="ORF">CHLRE_08g358525v5</name>
</gene>
<dbReference type="EMBL" id="CM008969">
    <property type="protein sequence ID" value="PNW79518.1"/>
    <property type="molecule type" value="Genomic_DNA"/>
</dbReference>
<keyword evidence="3" id="KW-0560">Oxidoreductase</keyword>
<organism evidence="4 5">
    <name type="scientific">Chlamydomonas reinhardtii</name>
    <name type="common">Chlamydomonas smithii</name>
    <dbReference type="NCBI Taxonomy" id="3055"/>
    <lineage>
        <taxon>Eukaryota</taxon>
        <taxon>Viridiplantae</taxon>
        <taxon>Chlorophyta</taxon>
        <taxon>core chlorophytes</taxon>
        <taxon>Chlorophyceae</taxon>
        <taxon>CS clade</taxon>
        <taxon>Chlamydomonadales</taxon>
        <taxon>Chlamydomonadaceae</taxon>
        <taxon>Chlamydomonas</taxon>
    </lineage>
</organism>
<dbReference type="STRING" id="3055.A0A2K3DG63"/>
<evidence type="ECO:0000256" key="3">
    <source>
        <dbReference type="ARBA" id="ARBA00023002"/>
    </source>
</evidence>
<dbReference type="GO" id="GO:0006979">
    <property type="term" value="P:response to oxidative stress"/>
    <property type="evidence" value="ECO:0007669"/>
    <property type="project" value="InterPro"/>
</dbReference>
<dbReference type="Gramene" id="PNW79518">
    <property type="protein sequence ID" value="PNW79518"/>
    <property type="gene ID" value="CHLRE_08g358525v5"/>
</dbReference>
<keyword evidence="5" id="KW-1185">Reference proteome</keyword>
<sequence>MLNSKARPATAGAKASRRSSVRVAASASASRRDLLLGAAGTAAARYLWLPGSALAAPSPAPSSPSSDSIYQFSALQYGKERSLADYRGKVVVIMNIVNYPGLRSLYDKYNAAGFDLICFPCNQFGGQAPGTSQEEREWAWKKFGLEIDGVFDHVDVNGPGASPLYSFLKERLPLSTPSDVRSRPNGDIEWNYAKFLVDARGVPVKRYKPSFDPLNMEIDVQLVLSGREPQPAECVLHPGRKVCKLPPELQAAQQQLAEA</sequence>
<comment type="similarity">
    <text evidence="1">Belongs to the glutathione peroxidase family.</text>
</comment>
<evidence type="ECO:0000313" key="5">
    <source>
        <dbReference type="Proteomes" id="UP000006906"/>
    </source>
</evidence>
<reference evidence="4 5" key="1">
    <citation type="journal article" date="2007" name="Science">
        <title>The Chlamydomonas genome reveals the evolution of key animal and plant functions.</title>
        <authorList>
            <person name="Merchant S.S."/>
            <person name="Prochnik S.E."/>
            <person name="Vallon O."/>
            <person name="Harris E.H."/>
            <person name="Karpowicz S.J."/>
            <person name="Witman G.B."/>
            <person name="Terry A."/>
            <person name="Salamov A."/>
            <person name="Fritz-Laylin L.K."/>
            <person name="Marechal-Drouard L."/>
            <person name="Marshall W.F."/>
            <person name="Qu L.H."/>
            <person name="Nelson D.R."/>
            <person name="Sanderfoot A.A."/>
            <person name="Spalding M.H."/>
            <person name="Kapitonov V.V."/>
            <person name="Ren Q."/>
            <person name="Ferris P."/>
            <person name="Lindquist E."/>
            <person name="Shapiro H."/>
            <person name="Lucas S.M."/>
            <person name="Grimwood J."/>
            <person name="Schmutz J."/>
            <person name="Cardol P."/>
            <person name="Cerutti H."/>
            <person name="Chanfreau G."/>
            <person name="Chen C.L."/>
            <person name="Cognat V."/>
            <person name="Croft M.T."/>
            <person name="Dent R."/>
            <person name="Dutcher S."/>
            <person name="Fernandez E."/>
            <person name="Fukuzawa H."/>
            <person name="Gonzalez-Ballester D."/>
            <person name="Gonzalez-Halphen D."/>
            <person name="Hallmann A."/>
            <person name="Hanikenne M."/>
            <person name="Hippler M."/>
            <person name="Inwood W."/>
            <person name="Jabbari K."/>
            <person name="Kalanon M."/>
            <person name="Kuras R."/>
            <person name="Lefebvre P.A."/>
            <person name="Lemaire S.D."/>
            <person name="Lobanov A.V."/>
            <person name="Lohr M."/>
            <person name="Manuell A."/>
            <person name="Meier I."/>
            <person name="Mets L."/>
            <person name="Mittag M."/>
            <person name="Mittelmeier T."/>
            <person name="Moroney J.V."/>
            <person name="Moseley J."/>
            <person name="Napoli C."/>
            <person name="Nedelcu A.M."/>
            <person name="Niyogi K."/>
            <person name="Novoselov S.V."/>
            <person name="Paulsen I.T."/>
            <person name="Pazour G."/>
            <person name="Purton S."/>
            <person name="Ral J.P."/>
            <person name="Riano-Pachon D.M."/>
            <person name="Riekhof W."/>
            <person name="Rymarquis L."/>
            <person name="Schroda M."/>
            <person name="Stern D."/>
            <person name="Umen J."/>
            <person name="Willows R."/>
            <person name="Wilson N."/>
            <person name="Zimmer S.L."/>
            <person name="Allmer J."/>
            <person name="Balk J."/>
            <person name="Bisova K."/>
            <person name="Chen C.J."/>
            <person name="Elias M."/>
            <person name="Gendler K."/>
            <person name="Hauser C."/>
            <person name="Lamb M.R."/>
            <person name="Ledford H."/>
            <person name="Long J.C."/>
            <person name="Minagawa J."/>
            <person name="Page M.D."/>
            <person name="Pan J."/>
            <person name="Pootakham W."/>
            <person name="Roje S."/>
            <person name="Rose A."/>
            <person name="Stahlberg E."/>
            <person name="Terauchi A.M."/>
            <person name="Yang P."/>
            <person name="Ball S."/>
            <person name="Bowler C."/>
            <person name="Dieckmann C.L."/>
            <person name="Gladyshev V.N."/>
            <person name="Green P."/>
            <person name="Jorgensen R."/>
            <person name="Mayfield S."/>
            <person name="Mueller-Roeber B."/>
            <person name="Rajamani S."/>
            <person name="Sayre R.T."/>
            <person name="Brokstein P."/>
            <person name="Dubchak I."/>
            <person name="Goodstein D."/>
            <person name="Hornick L."/>
            <person name="Huang Y.W."/>
            <person name="Jhaveri J."/>
            <person name="Luo Y."/>
            <person name="Martinez D."/>
            <person name="Ngau W.C."/>
            <person name="Otillar B."/>
            <person name="Poliakov A."/>
            <person name="Porter A."/>
            <person name="Szajkowski L."/>
            <person name="Werner G."/>
            <person name="Zhou K."/>
            <person name="Grigoriev I.V."/>
            <person name="Rokhsar D.S."/>
            <person name="Grossman A.R."/>
        </authorList>
    </citation>
    <scope>NUCLEOTIDE SEQUENCE [LARGE SCALE GENOMIC DNA]</scope>
    <source>
        <strain evidence="5">CC-503</strain>
    </source>
</reference>
<dbReference type="GeneID" id="66054262"/>
<dbReference type="PROSITE" id="PS51318">
    <property type="entry name" value="TAT"/>
    <property type="match status" value="1"/>
</dbReference>
<dbReference type="RefSeq" id="XP_042921714.1">
    <property type="nucleotide sequence ID" value="XM_043064713.1"/>
</dbReference>
<proteinExistence type="inferred from homology"/>
<evidence type="ECO:0000256" key="1">
    <source>
        <dbReference type="ARBA" id="ARBA00006926"/>
    </source>
</evidence>
<dbReference type="AlphaFoldDB" id="A0A2K3DG63"/>
<dbReference type="InterPro" id="IPR036249">
    <property type="entry name" value="Thioredoxin-like_sf"/>
</dbReference>
<dbReference type="PANTHER" id="PTHR11592:SF78">
    <property type="entry name" value="GLUTATHIONE PEROXIDASE"/>
    <property type="match status" value="1"/>
</dbReference>
<accession>A0A2K3DG63</accession>
<dbReference type="PROSITE" id="PS51355">
    <property type="entry name" value="GLUTATHIONE_PEROXID_3"/>
    <property type="match status" value="1"/>
</dbReference>
<dbReference type="Gene3D" id="3.40.30.10">
    <property type="entry name" value="Glutaredoxin"/>
    <property type="match status" value="1"/>
</dbReference>
<dbReference type="InterPro" id="IPR006311">
    <property type="entry name" value="TAT_signal"/>
</dbReference>
<dbReference type="Proteomes" id="UP000006906">
    <property type="component" value="Chromosome 8"/>
</dbReference>